<feature type="region of interest" description="Disordered" evidence="1">
    <location>
        <begin position="164"/>
        <end position="192"/>
    </location>
</feature>
<protein>
    <recommendedName>
        <fullName evidence="4">Pectate lyase superfamily protein domain-containing protein</fullName>
    </recommendedName>
</protein>
<dbReference type="SUPFAM" id="SSF51126">
    <property type="entry name" value="Pectin lyase-like"/>
    <property type="match status" value="1"/>
</dbReference>
<evidence type="ECO:0000313" key="2">
    <source>
        <dbReference type="EMBL" id="RYP05018.1"/>
    </source>
</evidence>
<organism evidence="2 3">
    <name type="scientific">Monosporascus ibericus</name>
    <dbReference type="NCBI Taxonomy" id="155417"/>
    <lineage>
        <taxon>Eukaryota</taxon>
        <taxon>Fungi</taxon>
        <taxon>Dikarya</taxon>
        <taxon>Ascomycota</taxon>
        <taxon>Pezizomycotina</taxon>
        <taxon>Sordariomycetes</taxon>
        <taxon>Xylariomycetidae</taxon>
        <taxon>Xylariales</taxon>
        <taxon>Xylariales incertae sedis</taxon>
        <taxon>Monosporascus</taxon>
    </lineage>
</organism>
<reference evidence="2 3" key="1">
    <citation type="submission" date="2018-06" db="EMBL/GenBank/DDBJ databases">
        <title>Complete Genomes of Monosporascus.</title>
        <authorList>
            <person name="Robinson A.J."/>
            <person name="Natvig D.O."/>
        </authorList>
    </citation>
    <scope>NUCLEOTIDE SEQUENCE [LARGE SCALE GENOMIC DNA]</scope>
    <source>
        <strain evidence="2 3">CBS 110550</strain>
    </source>
</reference>
<evidence type="ECO:0000256" key="1">
    <source>
        <dbReference type="SAM" id="MobiDB-lite"/>
    </source>
</evidence>
<dbReference type="EMBL" id="QJNU01000185">
    <property type="protein sequence ID" value="RYP05018.1"/>
    <property type="molecule type" value="Genomic_DNA"/>
</dbReference>
<dbReference type="Gene3D" id="2.160.20.10">
    <property type="entry name" value="Single-stranded right-handed beta-helix, Pectin lyase-like"/>
    <property type="match status" value="2"/>
</dbReference>
<dbReference type="AlphaFoldDB" id="A0A4Q4TEP4"/>
<dbReference type="Proteomes" id="UP000293360">
    <property type="component" value="Unassembled WGS sequence"/>
</dbReference>
<dbReference type="InterPro" id="IPR012334">
    <property type="entry name" value="Pectin_lyas_fold"/>
</dbReference>
<sequence>MDKAAKSPGDIVYVPPGLYTIGNLLLRNQTFLNLAGGSVLKFTGNPADYKSLYTKLDLGPDTWWIRTEFNSTGINVYGRGTIDVGDSSFWAVTPIQVEEATITNLKILNRFDVTQDDGIDVVESTKVTVTFQNNVVYSAVVGMGIDHEFGAATASHITFRNTGYRGPARERRRWNSPKKPTGSVMTPIPESTDLGRGQIALNKAWSTEQAKADCVAAQAAYGATKATVLITVVADAPTVYRTKNSTVTADPAMETTTLGLHEHADLISVVTQTPQAATTIVAKRLNKAPDTGASASASASVSACAILSVYPPACAAPSDYFSASACFCASPEQWPGIPRSWSSGLSPI</sequence>
<name>A0A4Q4TEP4_9PEZI</name>
<proteinExistence type="predicted"/>
<accession>A0A4Q4TEP4</accession>
<keyword evidence="3" id="KW-1185">Reference proteome</keyword>
<dbReference type="OrthoDB" id="187139at2759"/>
<dbReference type="STRING" id="155417.A0A4Q4TEP4"/>
<dbReference type="InterPro" id="IPR011050">
    <property type="entry name" value="Pectin_lyase_fold/virulence"/>
</dbReference>
<evidence type="ECO:0008006" key="4">
    <source>
        <dbReference type="Google" id="ProtNLM"/>
    </source>
</evidence>
<evidence type="ECO:0000313" key="3">
    <source>
        <dbReference type="Proteomes" id="UP000293360"/>
    </source>
</evidence>
<gene>
    <name evidence="2" type="ORF">DL764_004093</name>
</gene>
<comment type="caution">
    <text evidence="2">The sequence shown here is derived from an EMBL/GenBank/DDBJ whole genome shotgun (WGS) entry which is preliminary data.</text>
</comment>